<proteinExistence type="predicted"/>
<dbReference type="SUPFAM" id="SSF46458">
    <property type="entry name" value="Globin-like"/>
    <property type="match status" value="1"/>
</dbReference>
<evidence type="ECO:0000256" key="2">
    <source>
        <dbReference type="PROSITE-ProRule" id="PRU00284"/>
    </source>
</evidence>
<dbReference type="Proteomes" id="UP000048984">
    <property type="component" value="Unassembled WGS sequence"/>
</dbReference>
<dbReference type="AlphaFoldDB" id="A0A0P6VTB4"/>
<dbReference type="SUPFAM" id="SSF58104">
    <property type="entry name" value="Methyl-accepting chemotaxis protein (MCP) signaling domain"/>
    <property type="match status" value="1"/>
</dbReference>
<dbReference type="STRING" id="665126.ABB55_21600"/>
<dbReference type="Gene3D" id="1.10.490.10">
    <property type="entry name" value="Globins"/>
    <property type="match status" value="1"/>
</dbReference>
<keyword evidence="5" id="KW-1185">Reference proteome</keyword>
<name>A0A0P6VTB4_9HYPH</name>
<dbReference type="InterPro" id="IPR012292">
    <property type="entry name" value="Globin/Proto"/>
</dbReference>
<dbReference type="GO" id="GO:0020037">
    <property type="term" value="F:heme binding"/>
    <property type="evidence" value="ECO:0007669"/>
    <property type="project" value="InterPro"/>
</dbReference>
<dbReference type="InterPro" id="IPR004089">
    <property type="entry name" value="MCPsignal_dom"/>
</dbReference>
<comment type="caution">
    <text evidence="4">The sequence shown here is derived from an EMBL/GenBank/DDBJ whole genome shotgun (WGS) entry which is preliminary data.</text>
</comment>
<dbReference type="Pfam" id="PF00015">
    <property type="entry name" value="MCPsignal"/>
    <property type="match status" value="1"/>
</dbReference>
<evidence type="ECO:0000256" key="1">
    <source>
        <dbReference type="ARBA" id="ARBA00023224"/>
    </source>
</evidence>
<dbReference type="GO" id="GO:0007165">
    <property type="term" value="P:signal transduction"/>
    <property type="evidence" value="ECO:0007669"/>
    <property type="project" value="UniProtKB-KW"/>
</dbReference>
<dbReference type="InterPro" id="IPR039379">
    <property type="entry name" value="Protoglobin_sensor_dom"/>
</dbReference>
<dbReference type="PANTHER" id="PTHR32089:SF112">
    <property type="entry name" value="LYSOZYME-LIKE PROTEIN-RELATED"/>
    <property type="match status" value="1"/>
</dbReference>
<dbReference type="RefSeq" id="WP_054360660.1">
    <property type="nucleotide sequence ID" value="NZ_LJYW01000001.1"/>
</dbReference>
<dbReference type="EMBL" id="LJYW01000001">
    <property type="protein sequence ID" value="KPL54493.1"/>
    <property type="molecule type" value="Genomic_DNA"/>
</dbReference>
<gene>
    <name evidence="4" type="ORF">ABB55_21600</name>
</gene>
<dbReference type="InterPro" id="IPR044398">
    <property type="entry name" value="Globin-sensor_dom"/>
</dbReference>
<dbReference type="InterPro" id="IPR009875">
    <property type="entry name" value="PilZ_domain"/>
</dbReference>
<organism evidence="4 5">
    <name type="scientific">Prosthecodimorpha hirschii</name>
    <dbReference type="NCBI Taxonomy" id="665126"/>
    <lineage>
        <taxon>Bacteria</taxon>
        <taxon>Pseudomonadati</taxon>
        <taxon>Pseudomonadota</taxon>
        <taxon>Alphaproteobacteria</taxon>
        <taxon>Hyphomicrobiales</taxon>
        <taxon>Ancalomicrobiaceae</taxon>
        <taxon>Prosthecodimorpha</taxon>
    </lineage>
</organism>
<sequence length="710" mass="76385">MSRAEAAPPSNLIESEATFSEAARADLETARRLLEGQFRPVLDRLYDSIQLTPEMAAMVPDAATRERLVAAQIAHWRSLLAGQADEALREKARRIGLAHVRAGLEPHHYVAAYSLMARGFVDALIGRHKAAGPVNAFLQCVFLDIGLALSAYGQRNETLTREREAEALVGAIESEMQQANQSIASQATALTDVVRDLRQAVDAVARANEGVLRSSGITTDGAQSVASATEELVASSREVGRQADGTAGLAGDAVRKAGEAARIVQDLKSASDRIGEVVKLIDGIARQTNLLALNATIEAARAGEAGRGFAIVAQEVKQLSQRTAQATQDIADQIAGMTLATNAAVSAMDEVGQSIGGIEAVAANVAESARGQLRALQEVTQNVQMVAAVASELQSNVGTIGTGVDSLNRASGVVGEAAGEVIALFDHLEQRLVVTVRAFNTTDNRRHERVPVRWPIRMSGAGMNVSSRTVEISAGGVLVEYEGPDVRDGSECDLEIAEVGRLRGRLHGRQQLGLRFEFLAPSEAVSARLRARIDQALDAQSSLKKALRGAADQIQTIFHDALDSGRIDLDTLFDETYREIAGSNPRQVTNRALDFLEGVLSPIQEPMLGVDSRIVFCAAVDRNGYLPVHNRKFSQPQGTDPVWNEANCRNRRIFDDRTGLSAARSVRDFLVQTYLRRMGGGNTVLMMDASTPITVRNRHWGALRAGVRFD</sequence>
<feature type="domain" description="Methyl-accepting transducer" evidence="3">
    <location>
        <begin position="172"/>
        <end position="408"/>
    </location>
</feature>
<protein>
    <recommendedName>
        <fullName evidence="3">Methyl-accepting transducer domain-containing protein</fullName>
    </recommendedName>
</protein>
<dbReference type="CDD" id="cd01068">
    <property type="entry name" value="globin_sensor"/>
    <property type="match status" value="1"/>
</dbReference>
<dbReference type="Gene3D" id="1.10.287.950">
    <property type="entry name" value="Methyl-accepting chemotaxis protein"/>
    <property type="match status" value="1"/>
</dbReference>
<dbReference type="PROSITE" id="PS50111">
    <property type="entry name" value="CHEMOTAXIS_TRANSDUC_2"/>
    <property type="match status" value="1"/>
</dbReference>
<evidence type="ECO:0000313" key="4">
    <source>
        <dbReference type="EMBL" id="KPL54493.1"/>
    </source>
</evidence>
<dbReference type="InterPro" id="IPR009050">
    <property type="entry name" value="Globin-like_sf"/>
</dbReference>
<dbReference type="GO" id="GO:0016020">
    <property type="term" value="C:membrane"/>
    <property type="evidence" value="ECO:0007669"/>
    <property type="project" value="InterPro"/>
</dbReference>
<evidence type="ECO:0000259" key="3">
    <source>
        <dbReference type="PROSITE" id="PS50111"/>
    </source>
</evidence>
<evidence type="ECO:0000313" key="5">
    <source>
        <dbReference type="Proteomes" id="UP000048984"/>
    </source>
</evidence>
<dbReference type="GO" id="GO:0019825">
    <property type="term" value="F:oxygen binding"/>
    <property type="evidence" value="ECO:0007669"/>
    <property type="project" value="InterPro"/>
</dbReference>
<accession>A0A0P6VTB4</accession>
<dbReference type="SUPFAM" id="SSF141371">
    <property type="entry name" value="PilZ domain-like"/>
    <property type="match status" value="1"/>
</dbReference>
<reference evidence="4 5" key="2">
    <citation type="submission" date="2015-10" db="EMBL/GenBank/DDBJ databases">
        <title>Draft Genome Sequence of Prosthecomicrobium hirschii ATCC 27832.</title>
        <authorList>
            <person name="Daniel J."/>
            <person name="Givan S.A."/>
            <person name="Brun Y.V."/>
            <person name="Brown P.J."/>
        </authorList>
    </citation>
    <scope>NUCLEOTIDE SEQUENCE [LARGE SCALE GENOMIC DNA]</scope>
    <source>
        <strain evidence="4 5">16</strain>
    </source>
</reference>
<dbReference type="SMART" id="SM00283">
    <property type="entry name" value="MA"/>
    <property type="match status" value="1"/>
</dbReference>
<reference evidence="4 5" key="1">
    <citation type="submission" date="2015-09" db="EMBL/GenBank/DDBJ databases">
        <authorList>
            <person name="Jackson K.R."/>
            <person name="Lunt B.L."/>
            <person name="Fisher J.N.B."/>
            <person name="Gardner A.V."/>
            <person name="Bailey M.E."/>
            <person name="Deus L.M."/>
            <person name="Earl A.S."/>
            <person name="Gibby P.D."/>
            <person name="Hartmann K.A."/>
            <person name="Liu J.E."/>
            <person name="Manci A.M."/>
            <person name="Nielsen D.A."/>
            <person name="Solomon M.B."/>
            <person name="Breakwell D.P."/>
            <person name="Burnett S.H."/>
            <person name="Grose J.H."/>
        </authorList>
    </citation>
    <scope>NUCLEOTIDE SEQUENCE [LARGE SCALE GENOMIC DNA]</scope>
    <source>
        <strain evidence="4 5">16</strain>
    </source>
</reference>
<dbReference type="PANTHER" id="PTHR32089">
    <property type="entry name" value="METHYL-ACCEPTING CHEMOTAXIS PROTEIN MCPB"/>
    <property type="match status" value="1"/>
</dbReference>
<dbReference type="GO" id="GO:0035438">
    <property type="term" value="F:cyclic-di-GMP binding"/>
    <property type="evidence" value="ECO:0007669"/>
    <property type="project" value="InterPro"/>
</dbReference>
<keyword evidence="1 2" id="KW-0807">Transducer</keyword>
<dbReference type="Gene3D" id="2.40.10.220">
    <property type="entry name" value="predicted glycosyltransferase like domains"/>
    <property type="match status" value="1"/>
</dbReference>
<dbReference type="Pfam" id="PF07238">
    <property type="entry name" value="PilZ"/>
    <property type="match status" value="1"/>
</dbReference>
<dbReference type="Pfam" id="PF11563">
    <property type="entry name" value="Protoglobin"/>
    <property type="match status" value="1"/>
</dbReference>